<protein>
    <submittedName>
        <fullName evidence="2">Uncharacterized protein</fullName>
    </submittedName>
</protein>
<dbReference type="AlphaFoldDB" id="A0A5S3PSI8"/>
<organism evidence="2 3">
    <name type="scientific">Maribacter algarum</name>
    <name type="common">ex Zhang et al. 2020</name>
    <dbReference type="NCBI Taxonomy" id="2578118"/>
    <lineage>
        <taxon>Bacteria</taxon>
        <taxon>Pseudomonadati</taxon>
        <taxon>Bacteroidota</taxon>
        <taxon>Flavobacteriia</taxon>
        <taxon>Flavobacteriales</taxon>
        <taxon>Flavobacteriaceae</taxon>
        <taxon>Maribacter</taxon>
    </lineage>
</organism>
<evidence type="ECO:0000313" key="3">
    <source>
        <dbReference type="Proteomes" id="UP000310314"/>
    </source>
</evidence>
<evidence type="ECO:0000313" key="2">
    <source>
        <dbReference type="EMBL" id="TMM57858.1"/>
    </source>
</evidence>
<gene>
    <name evidence="2" type="ORF">FEE95_00035</name>
</gene>
<dbReference type="Proteomes" id="UP000310314">
    <property type="component" value="Unassembled WGS sequence"/>
</dbReference>
<proteinExistence type="predicted"/>
<dbReference type="Pfam" id="PF13688">
    <property type="entry name" value="Reprolysin_5"/>
    <property type="match status" value="1"/>
</dbReference>
<feature type="region of interest" description="Disordered" evidence="1">
    <location>
        <begin position="430"/>
        <end position="450"/>
    </location>
</feature>
<dbReference type="OrthoDB" id="3976083at2"/>
<name>A0A5S3PSI8_9FLAO</name>
<reference evidence="2 3" key="1">
    <citation type="submission" date="2019-05" db="EMBL/GenBank/DDBJ databases">
        <authorList>
            <person name="Zhang J.-Y."/>
            <person name="Feg X."/>
            <person name="Du Z.-J."/>
        </authorList>
    </citation>
    <scope>NUCLEOTIDE SEQUENCE [LARGE SCALE GENOMIC DNA]</scope>
    <source>
        <strain evidence="2 3">RZ26</strain>
    </source>
</reference>
<accession>A0A5S3PSI8</accession>
<dbReference type="InterPro" id="IPR024079">
    <property type="entry name" value="MetalloPept_cat_dom_sf"/>
</dbReference>
<keyword evidence="3" id="KW-1185">Reference proteome</keyword>
<dbReference type="GO" id="GO:0008237">
    <property type="term" value="F:metallopeptidase activity"/>
    <property type="evidence" value="ECO:0007669"/>
    <property type="project" value="InterPro"/>
</dbReference>
<comment type="caution">
    <text evidence="2">The sequence shown here is derived from an EMBL/GenBank/DDBJ whole genome shotgun (WGS) entry which is preliminary data.</text>
</comment>
<evidence type="ECO:0000256" key="1">
    <source>
        <dbReference type="SAM" id="MobiDB-lite"/>
    </source>
</evidence>
<dbReference type="SUPFAM" id="SSF55486">
    <property type="entry name" value="Metalloproteases ('zincins'), catalytic domain"/>
    <property type="match status" value="1"/>
</dbReference>
<feature type="compositionally biased region" description="Polar residues" evidence="1">
    <location>
        <begin position="440"/>
        <end position="450"/>
    </location>
</feature>
<sequence>MVNSIINLNPFIMKTKLLLSFILLILPLMAIAQSENPIPQLFEVIGQDVSSSRKSATAVSSKMSKRADNPMFFEIRKVKFPNLKKMAEGNIMNEKSPAYFQFSIPKGKKRATGKILAVPKHIEVDDDGNYTYNAELLYKKDLQGDLTLIHEDGKNFGSMTIGDRSFKIEYVDGEGEFLMELDTDKLVANEACMTSTDKGEKSKSSIESLNKTADNLLAARSSSGGACVVRVLTLFTNAASNVSNPNQFATTGLSELNQSLRNSRIYSSQLTFQSAGIQNVNIPGATIDPQDDLEDLQTNQTIINLRNQAGADLVVILVNRNYLGGGLLGIAPLLDYGNEDTGYVAMVEADASTKVYAHETGHMMGCRHDIEYDVFGNTVNVDNQIPANLSVTAKGHQWYKRNCFFCQKLYRKSVVANGGTGGLPRLYFSNPDVTEESKSRGPTGTSNRNNYRQLLNARSVVSEYDDFAPLIVGIGGPSTVNVGSQYTMSSSVQNCSGSRTYRWERSENGFNYFQVSTSSTYSTYALPVNGNQVYYRLRVTCDGQTVTRTRTVYINDPNGGGPFYAKAELPELEDTSSRSVVYPVPASSELNVLVSSDIEQETEVKLYGIAPFSYEKRLFKGKIRAGENPLLFDISNIPQGIYELKVHSSDGILLEKRILISR</sequence>
<dbReference type="EMBL" id="VATY01000001">
    <property type="protein sequence ID" value="TMM57858.1"/>
    <property type="molecule type" value="Genomic_DNA"/>
</dbReference>
<dbReference type="Gene3D" id="3.40.390.10">
    <property type="entry name" value="Collagenase (Catalytic Domain)"/>
    <property type="match status" value="1"/>
</dbReference>